<keyword evidence="9 12" id="KW-0472">Membrane</keyword>
<dbReference type="Gene3D" id="1.50.40.10">
    <property type="entry name" value="Mitochondrial carrier domain"/>
    <property type="match status" value="1"/>
</dbReference>
<keyword evidence="3 13" id="KW-0813">Transport</keyword>
<dbReference type="InterPro" id="IPR006689">
    <property type="entry name" value="Small_GTPase_ARF/SAR"/>
</dbReference>
<evidence type="ECO:0000256" key="5">
    <source>
        <dbReference type="ARBA" id="ARBA00022737"/>
    </source>
</evidence>
<dbReference type="GO" id="GO:0005525">
    <property type="term" value="F:GTP binding"/>
    <property type="evidence" value="ECO:0007669"/>
    <property type="project" value="UniProtKB-KW"/>
</dbReference>
<evidence type="ECO:0000256" key="6">
    <source>
        <dbReference type="ARBA" id="ARBA00022741"/>
    </source>
</evidence>
<feature type="binding site" evidence="10">
    <location>
        <begin position="372"/>
        <end position="375"/>
    </location>
    <ligand>
        <name>GTP</name>
        <dbReference type="ChEBI" id="CHEBI:37565"/>
    </ligand>
</feature>
<keyword evidence="4 12" id="KW-0812">Transmembrane</keyword>
<dbReference type="SMART" id="SM00177">
    <property type="entry name" value="ARF"/>
    <property type="match status" value="1"/>
</dbReference>
<name>A0A077ZXH8_STYLE</name>
<evidence type="ECO:0000256" key="4">
    <source>
        <dbReference type="ARBA" id="ARBA00022692"/>
    </source>
</evidence>
<gene>
    <name evidence="14" type="primary">Contig9768.g10444</name>
    <name evidence="14" type="ORF">STYLEM_2922</name>
</gene>
<comment type="similarity">
    <text evidence="2 13">Belongs to the mitochondrial carrier (TC 2.A.29) family.</text>
</comment>
<dbReference type="Gene3D" id="3.40.50.300">
    <property type="entry name" value="P-loop containing nucleotide triphosphate hydrolases"/>
    <property type="match status" value="1"/>
</dbReference>
<dbReference type="Pfam" id="PF00025">
    <property type="entry name" value="Arf"/>
    <property type="match status" value="1"/>
</dbReference>
<dbReference type="PANTHER" id="PTHR45618">
    <property type="entry name" value="MITOCHONDRIAL DICARBOXYLATE CARRIER-RELATED"/>
    <property type="match status" value="1"/>
</dbReference>
<dbReference type="GO" id="GO:0046872">
    <property type="term" value="F:metal ion binding"/>
    <property type="evidence" value="ECO:0007669"/>
    <property type="project" value="UniProtKB-KW"/>
</dbReference>
<feature type="binding site" evidence="10">
    <location>
        <begin position="272"/>
        <end position="279"/>
    </location>
    <ligand>
        <name>GTP</name>
        <dbReference type="ChEBI" id="CHEBI:37565"/>
    </ligand>
</feature>
<organism evidence="14 15">
    <name type="scientific">Stylonychia lemnae</name>
    <name type="common">Ciliate</name>
    <dbReference type="NCBI Taxonomy" id="5949"/>
    <lineage>
        <taxon>Eukaryota</taxon>
        <taxon>Sar</taxon>
        <taxon>Alveolata</taxon>
        <taxon>Ciliophora</taxon>
        <taxon>Intramacronucleata</taxon>
        <taxon>Spirotrichea</taxon>
        <taxon>Stichotrichia</taxon>
        <taxon>Sporadotrichida</taxon>
        <taxon>Oxytrichidae</taxon>
        <taxon>Stylonychinae</taxon>
        <taxon>Stylonychia</taxon>
    </lineage>
</organism>
<evidence type="ECO:0000256" key="3">
    <source>
        <dbReference type="ARBA" id="ARBA00022448"/>
    </source>
</evidence>
<dbReference type="SMART" id="SM00178">
    <property type="entry name" value="SAR"/>
    <property type="match status" value="1"/>
</dbReference>
<protein>
    <submittedName>
        <fullName evidence="14">Mitochondrial substrate carrier family protein</fullName>
    </submittedName>
</protein>
<dbReference type="GO" id="GO:0003924">
    <property type="term" value="F:GTPase activity"/>
    <property type="evidence" value="ECO:0007669"/>
    <property type="project" value="InterPro"/>
</dbReference>
<sequence length="432" mass="48908">MSQNTTTSNTTSKQSLILKRAILGGAASIVAASSTHPIDVVKIRLQTQYQSQEKVYRNFFQSIRLIHSNEGITGLYKGLSASWVRESIYSTIRLGSYEPIKQLLGATDPNNTSFFLKFLSGGMAGMVASMFSTPMDLIKIRMQASDYTQQRRSILSHGKEIYQNWGLKGLWKGVQPTVFRAILLNATFLASYDHTKHTLINYKILPDGQVNHMVSSIISGICIALVITPIDLIKTRIQNQRVDNIKYKGILDQIARYYKKKTKPFHQLLVIGPQSAGKTTLIRAIIDNESIKILKKNDTENPSFKIKHVRYTLIEQTLQSLQSDLEKYLKVAAIILLIDISDENSINEGKEILNFIQENDVLKEKPIVIYGNKMDIASSITEYQIRKQFGLLIDMYTVQEQRVNIYLCSASINTGFMPGIQWLTDEFLKNPK</sequence>
<evidence type="ECO:0000256" key="11">
    <source>
        <dbReference type="PIRSR" id="PIRSR606689-2"/>
    </source>
</evidence>
<evidence type="ECO:0000256" key="12">
    <source>
        <dbReference type="PROSITE-ProRule" id="PRU00282"/>
    </source>
</evidence>
<dbReference type="EMBL" id="CCKQ01002825">
    <property type="protein sequence ID" value="CDW73932.1"/>
    <property type="molecule type" value="Genomic_DNA"/>
</dbReference>
<dbReference type="Proteomes" id="UP000039865">
    <property type="component" value="Unassembled WGS sequence"/>
</dbReference>
<keyword evidence="8 10" id="KW-0342">GTP-binding</keyword>
<feature type="repeat" description="Solcar" evidence="12">
    <location>
        <begin position="15"/>
        <end position="103"/>
    </location>
</feature>
<evidence type="ECO:0000313" key="14">
    <source>
        <dbReference type="EMBL" id="CDW73932.1"/>
    </source>
</evidence>
<evidence type="ECO:0000256" key="13">
    <source>
        <dbReference type="RuleBase" id="RU000488"/>
    </source>
</evidence>
<keyword evidence="7" id="KW-1133">Transmembrane helix</keyword>
<evidence type="ECO:0000256" key="9">
    <source>
        <dbReference type="ARBA" id="ARBA00023136"/>
    </source>
</evidence>
<evidence type="ECO:0000256" key="2">
    <source>
        <dbReference type="ARBA" id="ARBA00006375"/>
    </source>
</evidence>
<dbReference type="SUPFAM" id="SSF52540">
    <property type="entry name" value="P-loop containing nucleoside triphosphate hydrolases"/>
    <property type="match status" value="1"/>
</dbReference>
<accession>A0A077ZXH8</accession>
<reference evidence="14 15" key="1">
    <citation type="submission" date="2014-06" db="EMBL/GenBank/DDBJ databases">
        <authorList>
            <person name="Swart Estienne"/>
        </authorList>
    </citation>
    <scope>NUCLEOTIDE SEQUENCE [LARGE SCALE GENOMIC DNA]</scope>
    <source>
        <strain evidence="14 15">130c</strain>
    </source>
</reference>
<comment type="subcellular location">
    <subcellularLocation>
        <location evidence="1">Membrane</location>
        <topology evidence="1">Multi-pass membrane protein</topology>
    </subcellularLocation>
</comment>
<evidence type="ECO:0000256" key="1">
    <source>
        <dbReference type="ARBA" id="ARBA00004141"/>
    </source>
</evidence>
<feature type="binding site" evidence="11">
    <location>
        <position position="279"/>
    </location>
    <ligand>
        <name>Mg(2+)</name>
        <dbReference type="ChEBI" id="CHEBI:18420"/>
    </ligand>
</feature>
<keyword evidence="6 10" id="KW-0547">Nucleotide-binding</keyword>
<dbReference type="InParanoid" id="A0A077ZXH8"/>
<dbReference type="SUPFAM" id="SSF103506">
    <property type="entry name" value="Mitochondrial carrier"/>
    <property type="match status" value="1"/>
</dbReference>
<dbReference type="PROSITE" id="PS50920">
    <property type="entry name" value="SOLCAR"/>
    <property type="match status" value="2"/>
</dbReference>
<evidence type="ECO:0000256" key="8">
    <source>
        <dbReference type="ARBA" id="ARBA00023134"/>
    </source>
</evidence>
<dbReference type="AlphaFoldDB" id="A0A077ZXH8"/>
<keyword evidence="11" id="KW-0479">Metal-binding</keyword>
<dbReference type="Pfam" id="PF00153">
    <property type="entry name" value="Mito_carr"/>
    <property type="match status" value="2"/>
</dbReference>
<evidence type="ECO:0000256" key="10">
    <source>
        <dbReference type="PIRSR" id="PIRSR606689-1"/>
    </source>
</evidence>
<dbReference type="InterPro" id="IPR023395">
    <property type="entry name" value="MCP_dom_sf"/>
</dbReference>
<keyword evidence="15" id="KW-1185">Reference proteome</keyword>
<dbReference type="GO" id="GO:0016020">
    <property type="term" value="C:membrane"/>
    <property type="evidence" value="ECO:0007669"/>
    <property type="project" value="UniProtKB-SubCell"/>
</dbReference>
<keyword evidence="5" id="KW-0677">Repeat</keyword>
<dbReference type="InterPro" id="IPR050391">
    <property type="entry name" value="Mito_Metabolite_Transporter"/>
</dbReference>
<dbReference type="InterPro" id="IPR027417">
    <property type="entry name" value="P-loop_NTPase"/>
</dbReference>
<keyword evidence="11" id="KW-0460">Magnesium</keyword>
<evidence type="ECO:0000313" key="15">
    <source>
        <dbReference type="Proteomes" id="UP000039865"/>
    </source>
</evidence>
<dbReference type="InterPro" id="IPR018108">
    <property type="entry name" value="MCP_transmembrane"/>
</dbReference>
<proteinExistence type="inferred from homology"/>
<dbReference type="OrthoDB" id="448427at2759"/>
<dbReference type="PRINTS" id="PR00328">
    <property type="entry name" value="SAR1GTPBP"/>
</dbReference>
<evidence type="ECO:0000256" key="7">
    <source>
        <dbReference type="ARBA" id="ARBA00022989"/>
    </source>
</evidence>
<feature type="repeat" description="Solcar" evidence="12">
    <location>
        <begin position="112"/>
        <end position="198"/>
    </location>
</feature>